<keyword evidence="3" id="KW-1185">Reference proteome</keyword>
<name>A0A1V9X7U5_9ACAR</name>
<protein>
    <submittedName>
        <fullName evidence="2">Myoinhibitory peptide receptor 2</fullName>
    </submittedName>
</protein>
<dbReference type="Proteomes" id="UP000192247">
    <property type="component" value="Unassembled WGS sequence"/>
</dbReference>
<dbReference type="EMBL" id="MNPL01020278">
    <property type="protein sequence ID" value="OQR69637.1"/>
    <property type="molecule type" value="Genomic_DNA"/>
</dbReference>
<evidence type="ECO:0000313" key="3">
    <source>
        <dbReference type="Proteomes" id="UP000192247"/>
    </source>
</evidence>
<gene>
    <name evidence="2" type="ORF">BIW11_04328</name>
</gene>
<keyword evidence="1" id="KW-1133">Transmembrane helix</keyword>
<keyword evidence="1" id="KW-0472">Membrane</keyword>
<accession>A0A1V9X7U5</accession>
<keyword evidence="2" id="KW-0675">Receptor</keyword>
<evidence type="ECO:0000313" key="2">
    <source>
        <dbReference type="EMBL" id="OQR69637.1"/>
    </source>
</evidence>
<dbReference type="InParanoid" id="A0A1V9X7U5"/>
<proteinExistence type="predicted"/>
<reference evidence="2 3" key="1">
    <citation type="journal article" date="2017" name="Gigascience">
        <title>Draft genome of the honey bee ectoparasitic mite, Tropilaelaps mercedesae, is shaped by the parasitic life history.</title>
        <authorList>
            <person name="Dong X."/>
            <person name="Armstrong S.D."/>
            <person name="Xia D."/>
            <person name="Makepeace B.L."/>
            <person name="Darby A.C."/>
            <person name="Kadowaki T."/>
        </authorList>
    </citation>
    <scope>NUCLEOTIDE SEQUENCE [LARGE SCALE GENOMIC DNA]</scope>
    <source>
        <strain evidence="2">Wuxi-XJTLU</strain>
    </source>
</reference>
<organism evidence="2 3">
    <name type="scientific">Tropilaelaps mercedesae</name>
    <dbReference type="NCBI Taxonomy" id="418985"/>
    <lineage>
        <taxon>Eukaryota</taxon>
        <taxon>Metazoa</taxon>
        <taxon>Ecdysozoa</taxon>
        <taxon>Arthropoda</taxon>
        <taxon>Chelicerata</taxon>
        <taxon>Arachnida</taxon>
        <taxon>Acari</taxon>
        <taxon>Parasitiformes</taxon>
        <taxon>Mesostigmata</taxon>
        <taxon>Gamasina</taxon>
        <taxon>Dermanyssoidea</taxon>
        <taxon>Laelapidae</taxon>
        <taxon>Tropilaelaps</taxon>
    </lineage>
</organism>
<comment type="caution">
    <text evidence="2">The sequence shown here is derived from an EMBL/GenBank/DDBJ whole genome shotgun (WGS) entry which is preliminary data.</text>
</comment>
<evidence type="ECO:0000256" key="1">
    <source>
        <dbReference type="SAM" id="Phobius"/>
    </source>
</evidence>
<keyword evidence="1" id="KW-0812">Transmembrane</keyword>
<dbReference type="AlphaFoldDB" id="A0A1V9X7U5"/>
<feature type="transmembrane region" description="Helical" evidence="1">
    <location>
        <begin position="42"/>
        <end position="63"/>
    </location>
</feature>
<sequence length="190" mass="20952">MGVPKEFALLQVVLSNKRHTSWLEGLLATHIYHNICFTFKALSANLVPCAVFVLLSISLFRALKRAQIKKHKLDETSHPLGLFNQPTHQPPNSGCNSNSKKYWHKEGILLFRASSAVGSAMNGSLSEETVLLSSSALSTNRCLILIRQTSLSNKSPSCRYVGLQVNPWHAGMTIEPNVGSERMCCKTSQS</sequence>